<dbReference type="InterPro" id="IPR012159">
    <property type="entry name" value="YejM-like"/>
</dbReference>
<dbReference type="GO" id="GO:0016787">
    <property type="term" value="F:hydrolase activity"/>
    <property type="evidence" value="ECO:0007669"/>
    <property type="project" value="UniProtKB-KW"/>
</dbReference>
<feature type="domain" description="Sulfatase N-terminal" evidence="2">
    <location>
        <begin position="245"/>
        <end position="527"/>
    </location>
</feature>
<dbReference type="Pfam" id="PF00884">
    <property type="entry name" value="Sulfatase"/>
    <property type="match status" value="1"/>
</dbReference>
<dbReference type="InterPro" id="IPR000917">
    <property type="entry name" value="Sulfatase_N"/>
</dbReference>
<keyword evidence="1" id="KW-0472">Membrane</keyword>
<dbReference type="InterPro" id="IPR017850">
    <property type="entry name" value="Alkaline_phosphatase_core_sf"/>
</dbReference>
<keyword evidence="1" id="KW-1133">Transmembrane helix</keyword>
<evidence type="ECO:0000313" key="4">
    <source>
        <dbReference type="EMBL" id="CAA6811442.1"/>
    </source>
</evidence>
<feature type="transmembrane region" description="Helical" evidence="1">
    <location>
        <begin position="160"/>
        <end position="182"/>
    </location>
</feature>
<feature type="domain" description="Inner membrane protein YejM N-terminal" evidence="3">
    <location>
        <begin position="36"/>
        <end position="236"/>
    </location>
</feature>
<reference evidence="4" key="1">
    <citation type="submission" date="2020-01" db="EMBL/GenBank/DDBJ databases">
        <authorList>
            <person name="Meier V. D."/>
            <person name="Meier V D."/>
        </authorList>
    </citation>
    <scope>NUCLEOTIDE SEQUENCE</scope>
    <source>
        <strain evidence="4">HLG_WM_MAG_06</strain>
    </source>
</reference>
<gene>
    <name evidence="4" type="ORF">HELGO_WM5300</name>
</gene>
<dbReference type="SUPFAM" id="SSF53649">
    <property type="entry name" value="Alkaline phosphatase-like"/>
    <property type="match status" value="1"/>
</dbReference>
<keyword evidence="4" id="KW-0378">Hydrolase</keyword>
<feature type="transmembrane region" description="Helical" evidence="1">
    <location>
        <begin position="67"/>
        <end position="90"/>
    </location>
</feature>
<keyword evidence="1" id="KW-0812">Transmembrane</keyword>
<dbReference type="EMBL" id="CACVAP010000061">
    <property type="protein sequence ID" value="CAA6811442.1"/>
    <property type="molecule type" value="Genomic_DNA"/>
</dbReference>
<dbReference type="CDD" id="cd16148">
    <property type="entry name" value="sulfatase_like"/>
    <property type="match status" value="1"/>
</dbReference>
<accession>A0A6S6SYX0</accession>
<evidence type="ECO:0000259" key="2">
    <source>
        <dbReference type="Pfam" id="PF00884"/>
    </source>
</evidence>
<feature type="transmembrane region" description="Helical" evidence="1">
    <location>
        <begin position="7"/>
        <end position="27"/>
    </location>
</feature>
<evidence type="ECO:0000259" key="3">
    <source>
        <dbReference type="Pfam" id="PF11893"/>
    </source>
</evidence>
<feature type="transmembrane region" description="Helical" evidence="1">
    <location>
        <begin position="33"/>
        <end position="60"/>
    </location>
</feature>
<dbReference type="PIRSF" id="PIRSF004950">
    <property type="entry name" value="Mmb_sulf_HI0842"/>
    <property type="match status" value="1"/>
</dbReference>
<organism evidence="4">
    <name type="scientific">uncultured Sulfurovum sp</name>
    <dbReference type="NCBI Taxonomy" id="269237"/>
    <lineage>
        <taxon>Bacteria</taxon>
        <taxon>Pseudomonadati</taxon>
        <taxon>Campylobacterota</taxon>
        <taxon>Epsilonproteobacteria</taxon>
        <taxon>Campylobacterales</taxon>
        <taxon>Sulfurovaceae</taxon>
        <taxon>Sulfurovum</taxon>
        <taxon>environmental samples</taxon>
    </lineage>
</organism>
<sequence>MKNINFSLFFKINLFQSIVFFVIFLFFNERYTALSFVITLLGAISSATILYILLYVLLFVFTFSKRLVLYLSMLLFILINISLIVDLFIYKLFNFHINAMVLNILTSSDAMDSVQTGLAPIIAFLVFIVGLIGFEFFLIKKIDAMNDVSKRLLNSKLNRSITIPLILIVLSEKVSYGLASLFSKNEIVSKFKVIPLYQPLTFRRIAAKHFGFKAEEQAKYSIKTEADLNYPLEALEIKDKVEKFNIIIVASDSVKYSIMGKETTPNVKKFEEESLVFKHHFSGGNSTRFGIFSLIYGLNPTYWFSFLNANQKPVLFDVLKKLDYKIDIISSTNTNWPEFRKTCYVDVQSSIQDKFDGKPWKKDEQNMDFFLQELDTHSKEKPLFSFVFLDAPHGYSYPKTHNKYNAPEGEVNYLSITKDSEELKITEKRYKNAVYYNDMLFGKMVSKLKEKGLYDNSLIIYTSDHGQEFFEQGNFGHNTSFSKGQVHIPFVLKLPKSLEGLGLAEKINSSMTSHQDVVPSLLSLLGVTTNASKYSNGKNFFSEAYERDYIFSSNWNNNAIVTKDFTYVFSNLPNKMFSNEVRDTESYKRLENQKSNSKLILDTMNENRKFLK</sequence>
<dbReference type="AlphaFoldDB" id="A0A6S6SYX0"/>
<protein>
    <submittedName>
        <fullName evidence="4">Predicted hydrolase</fullName>
    </submittedName>
</protein>
<evidence type="ECO:0000256" key="1">
    <source>
        <dbReference type="SAM" id="Phobius"/>
    </source>
</evidence>
<dbReference type="Gene3D" id="3.40.720.10">
    <property type="entry name" value="Alkaline Phosphatase, subunit A"/>
    <property type="match status" value="1"/>
</dbReference>
<name>A0A6S6SYX0_9BACT</name>
<proteinExistence type="predicted"/>
<dbReference type="PANTHER" id="PTHR43751:SF3">
    <property type="entry name" value="SULFATASE N-TERMINAL DOMAIN-CONTAINING PROTEIN"/>
    <property type="match status" value="1"/>
</dbReference>
<feature type="transmembrane region" description="Helical" evidence="1">
    <location>
        <begin position="118"/>
        <end position="139"/>
    </location>
</feature>
<dbReference type="InterPro" id="IPR052701">
    <property type="entry name" value="GAG_Ulvan_Degrading_Sulfatases"/>
</dbReference>
<dbReference type="InterPro" id="IPR024588">
    <property type="entry name" value="YejM_N"/>
</dbReference>
<dbReference type="Pfam" id="PF11893">
    <property type="entry name" value="DUF3413"/>
    <property type="match status" value="1"/>
</dbReference>
<dbReference type="PANTHER" id="PTHR43751">
    <property type="entry name" value="SULFATASE"/>
    <property type="match status" value="1"/>
</dbReference>